<comment type="caution">
    <text evidence="4">The sequence shown here is derived from an EMBL/GenBank/DDBJ whole genome shotgun (WGS) entry which is preliminary data.</text>
</comment>
<dbReference type="AlphaFoldDB" id="A0AAD1XDU4"/>
<dbReference type="Gene3D" id="1.10.10.10">
    <property type="entry name" value="Winged helix-like DNA-binding domain superfamily/Winged helix DNA-binding domain"/>
    <property type="match status" value="1"/>
</dbReference>
<dbReference type="Pfam" id="PF05383">
    <property type="entry name" value="La"/>
    <property type="match status" value="1"/>
</dbReference>
<evidence type="ECO:0000313" key="5">
    <source>
        <dbReference type="Proteomes" id="UP001295684"/>
    </source>
</evidence>
<dbReference type="InterPro" id="IPR006630">
    <property type="entry name" value="La_HTH"/>
</dbReference>
<accession>A0AAD1XDU4</accession>
<dbReference type="PANTHER" id="PTHR22792">
    <property type="entry name" value="LUPUS LA PROTEIN-RELATED"/>
    <property type="match status" value="1"/>
</dbReference>
<gene>
    <name evidence="4" type="ORF">ECRASSUSDP1_LOCUS9402</name>
</gene>
<dbReference type="PANTHER" id="PTHR22792:SF132">
    <property type="entry name" value="LA-RELATED PROTEIN 1"/>
    <property type="match status" value="1"/>
</dbReference>
<dbReference type="InterPro" id="IPR036388">
    <property type="entry name" value="WH-like_DNA-bd_sf"/>
</dbReference>
<proteinExistence type="predicted"/>
<keyword evidence="5" id="KW-1185">Reference proteome</keyword>
<dbReference type="Proteomes" id="UP001295684">
    <property type="component" value="Unassembled WGS sequence"/>
</dbReference>
<dbReference type="GO" id="GO:0005737">
    <property type="term" value="C:cytoplasm"/>
    <property type="evidence" value="ECO:0007669"/>
    <property type="project" value="UniProtKB-ARBA"/>
</dbReference>
<dbReference type="InterPro" id="IPR045180">
    <property type="entry name" value="La_dom_prot"/>
</dbReference>
<dbReference type="InterPro" id="IPR036390">
    <property type="entry name" value="WH_DNA-bd_sf"/>
</dbReference>
<keyword evidence="1 2" id="KW-0694">RNA-binding</keyword>
<evidence type="ECO:0000256" key="1">
    <source>
        <dbReference type="ARBA" id="ARBA00022884"/>
    </source>
</evidence>
<feature type="domain" description="HTH La-type RNA-binding" evidence="3">
    <location>
        <begin position="78"/>
        <end position="176"/>
    </location>
</feature>
<evidence type="ECO:0000313" key="4">
    <source>
        <dbReference type="EMBL" id="CAI2368113.1"/>
    </source>
</evidence>
<dbReference type="EMBL" id="CAMPGE010009239">
    <property type="protein sequence ID" value="CAI2368113.1"/>
    <property type="molecule type" value="Genomic_DNA"/>
</dbReference>
<dbReference type="GO" id="GO:0003723">
    <property type="term" value="F:RNA binding"/>
    <property type="evidence" value="ECO:0007669"/>
    <property type="project" value="UniProtKB-UniRule"/>
</dbReference>
<protein>
    <recommendedName>
        <fullName evidence="3">HTH La-type RNA-binding domain-containing protein</fullName>
    </recommendedName>
</protein>
<sequence length="430" mass="50917">MEEMDVDMEIELPDEIQTQEDDNIPKYDYLIAQKRYKDSFQLQMRREKKKKKMPCPNLSNTCMISKNFENITSEFVKNLQEEETEQMIIKQVEFYLSDENLCHDLYLRKRFINPSNKGLKLKDLIKFNQVKRFFCEDSDEDACMNILKKCIKKSALLKLTKKEDKVIRKKSFCLTKAAEFIAKRTLYISRLTEGKDTISVVEILMKNGLDPKYIKRLKNSAIEETDCFMIIFPQESDCQTFKAKMENHEDSLCDLAHCEVYTKEQWDQLLLKTKDMRKMLSKMQTSTQSSVSKDRFAKELFVFITGIPEDIQKYTLRSSIDSIQKCKFLHYSGDGEAKVRFEDTKQVELFLSKCKIPEKKHDLKILEPNTSKGPINLKISRPNEEEYECYLLEIQNSVNSFQEYKKKCAEKKVPTYTKFIFRKTIKRRKM</sequence>
<dbReference type="PROSITE" id="PS50961">
    <property type="entry name" value="HTH_LA"/>
    <property type="match status" value="1"/>
</dbReference>
<name>A0AAD1XDU4_EUPCR</name>
<evidence type="ECO:0000256" key="2">
    <source>
        <dbReference type="PROSITE-ProRule" id="PRU00332"/>
    </source>
</evidence>
<dbReference type="SUPFAM" id="SSF46785">
    <property type="entry name" value="Winged helix' DNA-binding domain"/>
    <property type="match status" value="1"/>
</dbReference>
<reference evidence="4" key="1">
    <citation type="submission" date="2023-07" db="EMBL/GenBank/DDBJ databases">
        <authorList>
            <consortium name="AG Swart"/>
            <person name="Singh M."/>
            <person name="Singh A."/>
            <person name="Seah K."/>
            <person name="Emmerich C."/>
        </authorList>
    </citation>
    <scope>NUCLEOTIDE SEQUENCE</scope>
    <source>
        <strain evidence="4">DP1</strain>
    </source>
</reference>
<dbReference type="SMART" id="SM00715">
    <property type="entry name" value="LA"/>
    <property type="match status" value="1"/>
</dbReference>
<organism evidence="4 5">
    <name type="scientific">Euplotes crassus</name>
    <dbReference type="NCBI Taxonomy" id="5936"/>
    <lineage>
        <taxon>Eukaryota</taxon>
        <taxon>Sar</taxon>
        <taxon>Alveolata</taxon>
        <taxon>Ciliophora</taxon>
        <taxon>Intramacronucleata</taxon>
        <taxon>Spirotrichea</taxon>
        <taxon>Hypotrichia</taxon>
        <taxon>Euplotida</taxon>
        <taxon>Euplotidae</taxon>
        <taxon>Moneuplotes</taxon>
    </lineage>
</organism>
<evidence type="ECO:0000259" key="3">
    <source>
        <dbReference type="PROSITE" id="PS50961"/>
    </source>
</evidence>